<organism evidence="1">
    <name type="scientific">Pithovirus LCPAC101</name>
    <dbReference type="NCBI Taxonomy" id="2506586"/>
    <lineage>
        <taxon>Viruses</taxon>
        <taxon>Pithoviruses</taxon>
    </lineage>
</organism>
<name>A0A481Z375_9VIRU</name>
<dbReference type="EMBL" id="MK500449">
    <property type="protein sequence ID" value="QBK89965.1"/>
    <property type="molecule type" value="Genomic_DNA"/>
</dbReference>
<sequence>MTYNIELDVIKCYPFKELGFLKLNREYPQVAVEITSISLLKIRRIAPEKIVSKKIKNSILVNVNSINTVIPNGIVLFNLEKFVDKRKNKISTNIKYKEDVYLNDDEEYSNLTNEEGEYKEYSNLSNEELFKVLGKLQYNILEYKFKIKEIHSILYNRV</sequence>
<accession>A0A481Z375</accession>
<protein>
    <submittedName>
        <fullName evidence="1">Uncharacterized protein</fullName>
    </submittedName>
</protein>
<reference evidence="1" key="1">
    <citation type="journal article" date="2019" name="MBio">
        <title>Virus Genomes from Deep Sea Sediments Expand the Ocean Megavirome and Support Independent Origins of Viral Gigantism.</title>
        <authorList>
            <person name="Backstrom D."/>
            <person name="Yutin N."/>
            <person name="Jorgensen S.L."/>
            <person name="Dharamshi J."/>
            <person name="Homa F."/>
            <person name="Zaremba-Niedwiedzka K."/>
            <person name="Spang A."/>
            <person name="Wolf Y.I."/>
            <person name="Koonin E.V."/>
            <person name="Ettema T.J."/>
        </authorList>
    </citation>
    <scope>NUCLEOTIDE SEQUENCE</scope>
</reference>
<gene>
    <name evidence="1" type="ORF">LCPAC101_02480</name>
</gene>
<proteinExistence type="predicted"/>
<evidence type="ECO:0000313" key="1">
    <source>
        <dbReference type="EMBL" id="QBK89965.1"/>
    </source>
</evidence>